<protein>
    <submittedName>
        <fullName evidence="3">TIR domain-containing protein</fullName>
    </submittedName>
</protein>
<dbReference type="InterPro" id="IPR001789">
    <property type="entry name" value="Sig_transdc_resp-reg_receiver"/>
</dbReference>
<dbReference type="Gene3D" id="3.40.50.2300">
    <property type="match status" value="1"/>
</dbReference>
<comment type="caution">
    <text evidence="3">The sequence shown here is derived from an EMBL/GenBank/DDBJ whole genome shotgun (WGS) entry which is preliminary data.</text>
</comment>
<dbReference type="SUPFAM" id="SSF52200">
    <property type="entry name" value="Toll/Interleukin receptor TIR domain"/>
    <property type="match status" value="1"/>
</dbReference>
<dbReference type="RefSeq" id="WP_167969537.1">
    <property type="nucleotide sequence ID" value="NZ_VSRL01000003.1"/>
</dbReference>
<keyword evidence="1" id="KW-0597">Phosphoprotein</keyword>
<feature type="modified residue" description="4-aspartylphosphate" evidence="1">
    <location>
        <position position="252"/>
    </location>
</feature>
<dbReference type="InterPro" id="IPR011006">
    <property type="entry name" value="CheY-like_superfamily"/>
</dbReference>
<gene>
    <name evidence="3" type="ORF">FXN61_01670</name>
</gene>
<evidence type="ECO:0000259" key="2">
    <source>
        <dbReference type="PROSITE" id="PS50110"/>
    </source>
</evidence>
<dbReference type="SUPFAM" id="SSF52172">
    <property type="entry name" value="CheY-like"/>
    <property type="match status" value="1"/>
</dbReference>
<dbReference type="EMBL" id="VSRL01000003">
    <property type="protein sequence ID" value="NKE55602.1"/>
    <property type="molecule type" value="Genomic_DNA"/>
</dbReference>
<feature type="domain" description="Response regulatory" evidence="2">
    <location>
        <begin position="203"/>
        <end position="316"/>
    </location>
</feature>
<dbReference type="Gene3D" id="3.40.50.10140">
    <property type="entry name" value="Toll/interleukin-1 receptor homology (TIR) domain"/>
    <property type="match status" value="1"/>
</dbReference>
<dbReference type="InterPro" id="IPR035897">
    <property type="entry name" value="Toll_tir_struct_dom_sf"/>
</dbReference>
<keyword evidence="4" id="KW-1185">Reference proteome</keyword>
<dbReference type="Pfam" id="PF13676">
    <property type="entry name" value="TIR_2"/>
    <property type="match status" value="1"/>
</dbReference>
<organism evidence="3 4">
    <name type="scientific">Lentzea indica</name>
    <dbReference type="NCBI Taxonomy" id="2604800"/>
    <lineage>
        <taxon>Bacteria</taxon>
        <taxon>Bacillati</taxon>
        <taxon>Actinomycetota</taxon>
        <taxon>Actinomycetes</taxon>
        <taxon>Pseudonocardiales</taxon>
        <taxon>Pseudonocardiaceae</taxon>
        <taxon>Lentzea</taxon>
    </lineage>
</organism>
<dbReference type="CDD" id="cd00156">
    <property type="entry name" value="REC"/>
    <property type="match status" value="1"/>
</dbReference>
<dbReference type="Proteomes" id="UP001515943">
    <property type="component" value="Unassembled WGS sequence"/>
</dbReference>
<accession>A0ABX1F9T9</accession>
<dbReference type="PROSITE" id="PS50110">
    <property type="entry name" value="RESPONSE_REGULATORY"/>
    <property type="match status" value="1"/>
</dbReference>
<evidence type="ECO:0000313" key="4">
    <source>
        <dbReference type="Proteomes" id="UP001515943"/>
    </source>
</evidence>
<evidence type="ECO:0000256" key="1">
    <source>
        <dbReference type="PROSITE-ProRule" id="PRU00169"/>
    </source>
</evidence>
<name>A0ABX1F9T9_9PSEU</name>
<evidence type="ECO:0000313" key="3">
    <source>
        <dbReference type="EMBL" id="NKE55602.1"/>
    </source>
</evidence>
<sequence length="319" mass="35141">MVTLTVFISHSFDNQPEFENVTDWLDRLDVQYWRPSEIKTGESLREQLRTAVQTCSVCIFVATQKSVTSSWCGAELGAFWGAGIPIIVYLAEASLPDEALPPILQGDVWERNLRRVAARAEELVDHRDAAAPSPNAKVSSITVEQLETLVGGAVALVAAKVLKDSSLGAFDGGLRSVATEATGRVLRGTEATRQLTDGDWKRRVLWVDDHPEYNEYEREAFESFGLKFMLVLSTEEALQVLDGRRFAAIISDMGRAEGPQEGFRLLESVRARDRSTPFFIYAGTATSAQRQLATARGAQGQTDEANELIDMVTAALVDR</sequence>
<proteinExistence type="predicted"/>
<reference evidence="3 4" key="1">
    <citation type="submission" date="2019-08" db="EMBL/GenBank/DDBJ databases">
        <title>Lentzea from Indian Himalayas.</title>
        <authorList>
            <person name="Mandal S."/>
            <person name="Mallick Gupta A."/>
            <person name="Maiti P.K."/>
            <person name="Sarkar J."/>
            <person name="Mandal S."/>
        </authorList>
    </citation>
    <scope>NUCLEOTIDE SEQUENCE [LARGE SCALE GENOMIC DNA]</scope>
    <source>
        <strain evidence="3 4">PSKA42</strain>
    </source>
</reference>
<dbReference type="InterPro" id="IPR000157">
    <property type="entry name" value="TIR_dom"/>
</dbReference>